<dbReference type="PANTHER" id="PTHR27005:SF353">
    <property type="entry name" value="WALL-ASSOCIATED RECEPTOR KINASE-LIKE 22"/>
    <property type="match status" value="1"/>
</dbReference>
<protein>
    <recommendedName>
        <fullName evidence="3">Protein kinase domain-containing protein</fullName>
    </recommendedName>
</protein>
<keyword evidence="5" id="KW-1185">Reference proteome</keyword>
<keyword evidence="2" id="KW-0067">ATP-binding</keyword>
<dbReference type="Proteomes" id="UP001188597">
    <property type="component" value="Unassembled WGS sequence"/>
</dbReference>
<accession>A0AA88WDW1</accession>
<evidence type="ECO:0000256" key="1">
    <source>
        <dbReference type="ARBA" id="ARBA00022741"/>
    </source>
</evidence>
<dbReference type="Gene3D" id="1.10.510.10">
    <property type="entry name" value="Transferase(Phosphotransferase) domain 1"/>
    <property type="match status" value="1"/>
</dbReference>
<dbReference type="GO" id="GO:0005886">
    <property type="term" value="C:plasma membrane"/>
    <property type="evidence" value="ECO:0007669"/>
    <property type="project" value="TreeGrafter"/>
</dbReference>
<gene>
    <name evidence="4" type="ORF">RJ639_044872</name>
</gene>
<dbReference type="SUPFAM" id="SSF56112">
    <property type="entry name" value="Protein kinase-like (PK-like)"/>
    <property type="match status" value="1"/>
</dbReference>
<keyword evidence="1" id="KW-0547">Nucleotide-binding</keyword>
<organism evidence="4 5">
    <name type="scientific">Escallonia herrerae</name>
    <dbReference type="NCBI Taxonomy" id="1293975"/>
    <lineage>
        <taxon>Eukaryota</taxon>
        <taxon>Viridiplantae</taxon>
        <taxon>Streptophyta</taxon>
        <taxon>Embryophyta</taxon>
        <taxon>Tracheophyta</taxon>
        <taxon>Spermatophyta</taxon>
        <taxon>Magnoliopsida</taxon>
        <taxon>eudicotyledons</taxon>
        <taxon>Gunneridae</taxon>
        <taxon>Pentapetalae</taxon>
        <taxon>asterids</taxon>
        <taxon>campanulids</taxon>
        <taxon>Escalloniales</taxon>
        <taxon>Escalloniaceae</taxon>
        <taxon>Escallonia</taxon>
    </lineage>
</organism>
<dbReference type="GO" id="GO:0007166">
    <property type="term" value="P:cell surface receptor signaling pathway"/>
    <property type="evidence" value="ECO:0007669"/>
    <property type="project" value="InterPro"/>
</dbReference>
<dbReference type="GO" id="GO:0004674">
    <property type="term" value="F:protein serine/threonine kinase activity"/>
    <property type="evidence" value="ECO:0007669"/>
    <property type="project" value="TreeGrafter"/>
</dbReference>
<dbReference type="PANTHER" id="PTHR27005">
    <property type="entry name" value="WALL-ASSOCIATED RECEPTOR KINASE-LIKE 21"/>
    <property type="match status" value="1"/>
</dbReference>
<name>A0AA88WDW1_9ASTE</name>
<dbReference type="Gene3D" id="3.30.200.20">
    <property type="entry name" value="Phosphorylase Kinase, domain 1"/>
    <property type="match status" value="1"/>
</dbReference>
<dbReference type="InterPro" id="IPR045274">
    <property type="entry name" value="WAK-like"/>
</dbReference>
<reference evidence="4" key="1">
    <citation type="submission" date="2022-12" db="EMBL/GenBank/DDBJ databases">
        <title>Draft genome assemblies for two species of Escallonia (Escalloniales).</title>
        <authorList>
            <person name="Chanderbali A."/>
            <person name="Dervinis C."/>
            <person name="Anghel I."/>
            <person name="Soltis D."/>
            <person name="Soltis P."/>
            <person name="Zapata F."/>
        </authorList>
    </citation>
    <scope>NUCLEOTIDE SEQUENCE</scope>
    <source>
        <strain evidence="4">UCBG64.0493</strain>
        <tissue evidence="4">Leaf</tissue>
    </source>
</reference>
<evidence type="ECO:0000259" key="3">
    <source>
        <dbReference type="PROSITE" id="PS50011"/>
    </source>
</evidence>
<dbReference type="EMBL" id="JAVXUP010000567">
    <property type="protein sequence ID" value="KAK3025068.1"/>
    <property type="molecule type" value="Genomic_DNA"/>
</dbReference>
<dbReference type="InterPro" id="IPR001245">
    <property type="entry name" value="Ser-Thr/Tyr_kinase_cat_dom"/>
</dbReference>
<dbReference type="GO" id="GO:0005524">
    <property type="term" value="F:ATP binding"/>
    <property type="evidence" value="ECO:0007669"/>
    <property type="project" value="UniProtKB-KW"/>
</dbReference>
<dbReference type="Pfam" id="PF07714">
    <property type="entry name" value="PK_Tyr_Ser-Thr"/>
    <property type="match status" value="1"/>
</dbReference>
<feature type="domain" description="Protein kinase" evidence="3">
    <location>
        <begin position="8"/>
        <end position="275"/>
    </location>
</feature>
<evidence type="ECO:0000313" key="5">
    <source>
        <dbReference type="Proteomes" id="UP001188597"/>
    </source>
</evidence>
<dbReference type="AlphaFoldDB" id="A0AA88WDW1"/>
<dbReference type="InterPro" id="IPR000719">
    <property type="entry name" value="Prot_kinase_dom"/>
</dbReference>
<sequence length="294" mass="32621">MEKATDTFNEILVLGMGGQGTAYKGMLSDGSIVAVKKSNIVGEDQVARFINEVLILSQINHRNIVRLLGCCLEYEVPLLAYEFVSNGTLSYHLCDEKHVPKLSWENRLRTAGEVAGALAYLHSWVSPTIYHRDIKSDKILLDENYRAVVSDFGLSRLIPLSKTHLTIVVGGTLVTWIFSTSPSRQFTDKSGVYAFGIVLAELLTGRGAISSSSSDEGLFEVLDTLVVDEGLEEEILAFAKLAQRCLNLTAKKRPVMKEAAAILDQLTRILERPLLPQKFKDCTANKRKSVFIHY</sequence>
<proteinExistence type="predicted"/>
<dbReference type="PROSITE" id="PS50011">
    <property type="entry name" value="PROTEIN_KINASE_DOM"/>
    <property type="match status" value="1"/>
</dbReference>
<dbReference type="InterPro" id="IPR011009">
    <property type="entry name" value="Kinase-like_dom_sf"/>
</dbReference>
<evidence type="ECO:0000313" key="4">
    <source>
        <dbReference type="EMBL" id="KAK3025068.1"/>
    </source>
</evidence>
<comment type="caution">
    <text evidence="4">The sequence shown here is derived from an EMBL/GenBank/DDBJ whole genome shotgun (WGS) entry which is preliminary data.</text>
</comment>
<dbReference type="FunFam" id="3.30.200.20:FF:001332">
    <property type="entry name" value="Wall-associated receptor kinase-like 10"/>
    <property type="match status" value="1"/>
</dbReference>
<evidence type="ECO:0000256" key="2">
    <source>
        <dbReference type="ARBA" id="ARBA00022840"/>
    </source>
</evidence>